<sequence length="167" mass="18879">MPRRNPWDVPDVLERSCESSSLKESPASPFLSRIKRHVGEARERETAISSRRIDLETSAIWNGETHDSSYATKILRWSASIRTTFCETVLAAAATTTMTDKDGEVRAQTTTRSITYPARTSLEQECRIDRLLKRARKRNTREFGRNDALGNAINYNTELSRDNSVGA</sequence>
<protein>
    <submittedName>
        <fullName evidence="1">Uncharacterized protein</fullName>
    </submittedName>
</protein>
<evidence type="ECO:0000313" key="1">
    <source>
        <dbReference type="EMBL" id="KYM83393.1"/>
    </source>
</evidence>
<gene>
    <name evidence="1" type="ORF">ALC53_06125</name>
</gene>
<keyword evidence="2" id="KW-1185">Reference proteome</keyword>
<reference evidence="1 2" key="1">
    <citation type="submission" date="2015-09" db="EMBL/GenBank/DDBJ databases">
        <title>Atta colombica WGS genome.</title>
        <authorList>
            <person name="Nygaard S."/>
            <person name="Hu H."/>
            <person name="Boomsma J."/>
            <person name="Zhang G."/>
        </authorList>
    </citation>
    <scope>NUCLEOTIDE SEQUENCE [LARGE SCALE GENOMIC DNA]</scope>
    <source>
        <strain evidence="1">Treedump-2</strain>
        <tissue evidence="1">Whole body</tissue>
    </source>
</reference>
<accession>A0A195BFL9</accession>
<dbReference type="Proteomes" id="UP000078540">
    <property type="component" value="Unassembled WGS sequence"/>
</dbReference>
<organism evidence="1 2">
    <name type="scientific">Atta colombica</name>
    <dbReference type="NCBI Taxonomy" id="520822"/>
    <lineage>
        <taxon>Eukaryota</taxon>
        <taxon>Metazoa</taxon>
        <taxon>Ecdysozoa</taxon>
        <taxon>Arthropoda</taxon>
        <taxon>Hexapoda</taxon>
        <taxon>Insecta</taxon>
        <taxon>Pterygota</taxon>
        <taxon>Neoptera</taxon>
        <taxon>Endopterygota</taxon>
        <taxon>Hymenoptera</taxon>
        <taxon>Apocrita</taxon>
        <taxon>Aculeata</taxon>
        <taxon>Formicoidea</taxon>
        <taxon>Formicidae</taxon>
        <taxon>Myrmicinae</taxon>
        <taxon>Atta</taxon>
    </lineage>
</organism>
<evidence type="ECO:0000313" key="2">
    <source>
        <dbReference type="Proteomes" id="UP000078540"/>
    </source>
</evidence>
<proteinExistence type="predicted"/>
<dbReference type="EMBL" id="KQ976490">
    <property type="protein sequence ID" value="KYM83393.1"/>
    <property type="molecule type" value="Genomic_DNA"/>
</dbReference>
<dbReference type="AlphaFoldDB" id="A0A195BFL9"/>
<name>A0A195BFL9_9HYME</name>